<dbReference type="AlphaFoldDB" id="A0A926FB78"/>
<gene>
    <name evidence="4" type="ORF">H8706_04285</name>
</gene>
<keyword evidence="5" id="KW-1185">Reference proteome</keyword>
<protein>
    <submittedName>
        <fullName evidence="4">TetR/AcrR family transcriptional regulator</fullName>
    </submittedName>
</protein>
<evidence type="ECO:0000259" key="3">
    <source>
        <dbReference type="PROSITE" id="PS50977"/>
    </source>
</evidence>
<dbReference type="PANTHER" id="PTHR43479">
    <property type="entry name" value="ACREF/ENVCD OPERON REPRESSOR-RELATED"/>
    <property type="match status" value="1"/>
</dbReference>
<dbReference type="InterPro" id="IPR001647">
    <property type="entry name" value="HTH_TetR"/>
</dbReference>
<comment type="caution">
    <text evidence="4">The sequence shown here is derived from an EMBL/GenBank/DDBJ whole genome shotgun (WGS) entry which is preliminary data.</text>
</comment>
<feature type="DNA-binding region" description="H-T-H motif" evidence="2">
    <location>
        <begin position="32"/>
        <end position="51"/>
    </location>
</feature>
<dbReference type="Proteomes" id="UP000647416">
    <property type="component" value="Unassembled WGS sequence"/>
</dbReference>
<organism evidence="4 5">
    <name type="scientific">Qingrenia yutianensis</name>
    <dbReference type="NCBI Taxonomy" id="2763676"/>
    <lineage>
        <taxon>Bacteria</taxon>
        <taxon>Bacillati</taxon>
        <taxon>Bacillota</taxon>
        <taxon>Clostridia</taxon>
        <taxon>Eubacteriales</taxon>
        <taxon>Oscillospiraceae</taxon>
        <taxon>Qingrenia</taxon>
    </lineage>
</organism>
<sequence length="202" mass="23685">MARKPMYDGGTKNKMIEVASKMFFENGFDGTSVRSIMRGVGGEIGLFYYYYKSKDDLFTDVMEHFFEPYKKDFERLVEEARQKPYQGLLRFFMYVKDEVRTFRQKYEGNMHRTVRWAIREQTLTVIEPYIEEIVNILIENGANPIMNTRLTAVFLSHGVGGFLLHENSDWVDGGVDEMRGSVNAIMRFDEEITQKMIEKYGN</sequence>
<evidence type="ECO:0000313" key="4">
    <source>
        <dbReference type="EMBL" id="MBC8596087.1"/>
    </source>
</evidence>
<dbReference type="PROSITE" id="PS50977">
    <property type="entry name" value="HTH_TETR_2"/>
    <property type="match status" value="1"/>
</dbReference>
<name>A0A926FB78_9FIRM</name>
<dbReference type="EMBL" id="JACRTE010000003">
    <property type="protein sequence ID" value="MBC8596087.1"/>
    <property type="molecule type" value="Genomic_DNA"/>
</dbReference>
<feature type="domain" description="HTH tetR-type" evidence="3">
    <location>
        <begin position="9"/>
        <end position="69"/>
    </location>
</feature>
<proteinExistence type="predicted"/>
<dbReference type="SUPFAM" id="SSF46689">
    <property type="entry name" value="Homeodomain-like"/>
    <property type="match status" value="1"/>
</dbReference>
<evidence type="ECO:0000313" key="5">
    <source>
        <dbReference type="Proteomes" id="UP000647416"/>
    </source>
</evidence>
<dbReference type="Gene3D" id="1.10.357.10">
    <property type="entry name" value="Tetracycline Repressor, domain 2"/>
    <property type="match status" value="1"/>
</dbReference>
<accession>A0A926FB78</accession>
<dbReference type="GO" id="GO:0003677">
    <property type="term" value="F:DNA binding"/>
    <property type="evidence" value="ECO:0007669"/>
    <property type="project" value="UniProtKB-UniRule"/>
</dbReference>
<dbReference type="Pfam" id="PF00440">
    <property type="entry name" value="TetR_N"/>
    <property type="match status" value="1"/>
</dbReference>
<evidence type="ECO:0000256" key="2">
    <source>
        <dbReference type="PROSITE-ProRule" id="PRU00335"/>
    </source>
</evidence>
<reference evidence="4" key="1">
    <citation type="submission" date="2020-08" db="EMBL/GenBank/DDBJ databases">
        <title>Genome public.</title>
        <authorList>
            <person name="Liu C."/>
            <person name="Sun Q."/>
        </authorList>
    </citation>
    <scope>NUCLEOTIDE SEQUENCE</scope>
    <source>
        <strain evidence="4">NSJ-50</strain>
    </source>
</reference>
<dbReference type="PRINTS" id="PR00455">
    <property type="entry name" value="HTHTETR"/>
</dbReference>
<evidence type="ECO:0000256" key="1">
    <source>
        <dbReference type="ARBA" id="ARBA00023125"/>
    </source>
</evidence>
<dbReference type="InterPro" id="IPR050624">
    <property type="entry name" value="HTH-type_Tx_Regulator"/>
</dbReference>
<dbReference type="InterPro" id="IPR009057">
    <property type="entry name" value="Homeodomain-like_sf"/>
</dbReference>
<dbReference type="PANTHER" id="PTHR43479:SF11">
    <property type="entry name" value="ACREF_ENVCD OPERON REPRESSOR-RELATED"/>
    <property type="match status" value="1"/>
</dbReference>
<dbReference type="RefSeq" id="WP_262431641.1">
    <property type="nucleotide sequence ID" value="NZ_JACRTE010000003.1"/>
</dbReference>
<keyword evidence="1 2" id="KW-0238">DNA-binding</keyword>